<dbReference type="CDD" id="cd05829">
    <property type="entry name" value="Sortase_F"/>
    <property type="match status" value="1"/>
</dbReference>
<dbReference type="EMBL" id="FOAZ01000002">
    <property type="protein sequence ID" value="SEK48896.1"/>
    <property type="molecule type" value="Genomic_DNA"/>
</dbReference>
<evidence type="ECO:0000256" key="1">
    <source>
        <dbReference type="ARBA" id="ARBA00022801"/>
    </source>
</evidence>
<gene>
    <name evidence="3" type="ORF">SAMN05414137_102188</name>
</gene>
<dbReference type="InterPro" id="IPR042001">
    <property type="entry name" value="Sortase_F"/>
</dbReference>
<keyword evidence="1" id="KW-0378">Hydrolase</keyword>
<dbReference type="AlphaFoldDB" id="A0A1H7HES7"/>
<dbReference type="SUPFAM" id="SSF63817">
    <property type="entry name" value="Sortase"/>
    <property type="match status" value="1"/>
</dbReference>
<reference evidence="4" key="1">
    <citation type="submission" date="2016-10" db="EMBL/GenBank/DDBJ databases">
        <authorList>
            <person name="Varghese N."/>
        </authorList>
    </citation>
    <scope>NUCLEOTIDE SEQUENCE [LARGE SCALE GENOMIC DNA]</scope>
    <source>
        <strain evidence="4">DSM 45096 / BCRC 16803 / CGMCC 4.1857 / CIP 109030 / JCM 12277 / KCTC 19219 / NBRC 100920 / 33214</strain>
    </source>
</reference>
<feature type="region of interest" description="Disordered" evidence="2">
    <location>
        <begin position="219"/>
        <end position="238"/>
    </location>
</feature>
<organism evidence="3 4">
    <name type="scientific">Streptacidiphilus jiangxiensis</name>
    <dbReference type="NCBI Taxonomy" id="235985"/>
    <lineage>
        <taxon>Bacteria</taxon>
        <taxon>Bacillati</taxon>
        <taxon>Actinomycetota</taxon>
        <taxon>Actinomycetes</taxon>
        <taxon>Kitasatosporales</taxon>
        <taxon>Streptomycetaceae</taxon>
        <taxon>Streptacidiphilus</taxon>
    </lineage>
</organism>
<feature type="compositionally biased region" description="Gly residues" evidence="2">
    <location>
        <begin position="219"/>
        <end position="228"/>
    </location>
</feature>
<dbReference type="InterPro" id="IPR005754">
    <property type="entry name" value="Sortase"/>
</dbReference>
<name>A0A1H7HES7_STRJI</name>
<dbReference type="Pfam" id="PF04203">
    <property type="entry name" value="Sortase"/>
    <property type="match status" value="1"/>
</dbReference>
<dbReference type="Proteomes" id="UP000183015">
    <property type="component" value="Unassembled WGS sequence"/>
</dbReference>
<proteinExistence type="predicted"/>
<dbReference type="GO" id="GO:0016787">
    <property type="term" value="F:hydrolase activity"/>
    <property type="evidence" value="ECO:0007669"/>
    <property type="project" value="UniProtKB-KW"/>
</dbReference>
<evidence type="ECO:0000256" key="2">
    <source>
        <dbReference type="SAM" id="MobiDB-lite"/>
    </source>
</evidence>
<dbReference type="RefSeq" id="WP_236656044.1">
    <property type="nucleotide sequence ID" value="NZ_BBPN01000014.1"/>
</dbReference>
<feature type="region of interest" description="Disordered" evidence="2">
    <location>
        <begin position="37"/>
        <end position="67"/>
    </location>
</feature>
<evidence type="ECO:0000313" key="3">
    <source>
        <dbReference type="EMBL" id="SEK48896.1"/>
    </source>
</evidence>
<keyword evidence="4" id="KW-1185">Reference proteome</keyword>
<dbReference type="Gene3D" id="2.40.260.10">
    <property type="entry name" value="Sortase"/>
    <property type="match status" value="1"/>
</dbReference>
<dbReference type="STRING" id="235985.SAMN05414137_102188"/>
<protein>
    <submittedName>
        <fullName evidence="3">Sortase family protein</fullName>
    </submittedName>
</protein>
<sequence>MSGAAPSRRPGRRNRTVALALAAGVLVAGAGCAGSLATDRPSAGAPAPSSTAGPGGSASPTAAAPLPASTPERLVVPAIGVDTPLLRLGLAADGTVQVPPIEANAPAGWYDGSVTPGQRGSSVLLGHVTVGQYGNGVFLKLGQLTAGDRIEVTRADGTIADFTVTDTHTYAKSAFPDQQVYGPDPQPVLRLVTCAGSPNPATRTYPDNLVVTAVLTGSGAGSSAGSGTGSTAPSAHGG</sequence>
<dbReference type="eggNOG" id="COG3764">
    <property type="taxonomic scope" value="Bacteria"/>
</dbReference>
<dbReference type="InterPro" id="IPR023365">
    <property type="entry name" value="Sortase_dom-sf"/>
</dbReference>
<dbReference type="NCBIfam" id="NF033748">
    <property type="entry name" value="class_F_sortase"/>
    <property type="match status" value="1"/>
</dbReference>
<evidence type="ECO:0000313" key="4">
    <source>
        <dbReference type="Proteomes" id="UP000183015"/>
    </source>
</evidence>
<accession>A0A1H7HES7</accession>
<feature type="compositionally biased region" description="Low complexity" evidence="2">
    <location>
        <begin position="229"/>
        <end position="238"/>
    </location>
</feature>